<dbReference type="Gene3D" id="2.60.40.1120">
    <property type="entry name" value="Carboxypeptidase-like, regulatory domain"/>
    <property type="match status" value="1"/>
</dbReference>
<evidence type="ECO:0000256" key="2">
    <source>
        <dbReference type="ARBA" id="ARBA00022448"/>
    </source>
</evidence>
<gene>
    <name evidence="10" type="ORF">SAMN04488057_11332</name>
</gene>
<evidence type="ECO:0000313" key="11">
    <source>
        <dbReference type="Proteomes" id="UP000184513"/>
    </source>
</evidence>
<organism evidence="10 11">
    <name type="scientific">Cyclobacterium lianum</name>
    <dbReference type="NCBI Taxonomy" id="388280"/>
    <lineage>
        <taxon>Bacteria</taxon>
        <taxon>Pseudomonadati</taxon>
        <taxon>Bacteroidota</taxon>
        <taxon>Cytophagia</taxon>
        <taxon>Cytophagales</taxon>
        <taxon>Cyclobacteriaceae</taxon>
        <taxon>Cyclobacterium</taxon>
    </lineage>
</organism>
<dbReference type="InterPro" id="IPR023996">
    <property type="entry name" value="TonB-dep_OMP_SusC/RagA"/>
</dbReference>
<comment type="subcellular location">
    <subcellularLocation>
        <location evidence="1 7">Cell outer membrane</location>
        <topology evidence="1 7">Multi-pass membrane protein</topology>
    </subcellularLocation>
</comment>
<evidence type="ECO:0000256" key="4">
    <source>
        <dbReference type="ARBA" id="ARBA00022692"/>
    </source>
</evidence>
<dbReference type="PROSITE" id="PS52016">
    <property type="entry name" value="TONB_DEPENDENT_REC_3"/>
    <property type="match status" value="1"/>
</dbReference>
<reference evidence="10 11" key="1">
    <citation type="submission" date="2016-11" db="EMBL/GenBank/DDBJ databases">
        <authorList>
            <person name="Jaros S."/>
            <person name="Januszkiewicz K."/>
            <person name="Wedrychowicz H."/>
        </authorList>
    </citation>
    <scope>NUCLEOTIDE SEQUENCE [LARGE SCALE GENOMIC DNA]</scope>
    <source>
        <strain evidence="10 11">CGMCC 1.6102</strain>
    </source>
</reference>
<dbReference type="InterPro" id="IPR012910">
    <property type="entry name" value="Plug_dom"/>
</dbReference>
<dbReference type="Proteomes" id="UP000184513">
    <property type="component" value="Unassembled WGS sequence"/>
</dbReference>
<dbReference type="AlphaFoldDB" id="A0A1M7Q1S8"/>
<evidence type="ECO:0000259" key="9">
    <source>
        <dbReference type="Pfam" id="PF07715"/>
    </source>
</evidence>
<dbReference type="SUPFAM" id="SSF56935">
    <property type="entry name" value="Porins"/>
    <property type="match status" value="1"/>
</dbReference>
<dbReference type="OrthoDB" id="9768177at2"/>
<dbReference type="NCBIfam" id="TIGR04057">
    <property type="entry name" value="SusC_RagA_signa"/>
    <property type="match status" value="1"/>
</dbReference>
<dbReference type="InterPro" id="IPR039426">
    <property type="entry name" value="TonB-dep_rcpt-like"/>
</dbReference>
<dbReference type="InterPro" id="IPR036942">
    <property type="entry name" value="Beta-barrel_TonB_sf"/>
</dbReference>
<dbReference type="RefSeq" id="WP_073096322.1">
    <property type="nucleotide sequence ID" value="NZ_FRCY01000013.1"/>
</dbReference>
<dbReference type="EMBL" id="FRCY01000013">
    <property type="protein sequence ID" value="SHN24164.1"/>
    <property type="molecule type" value="Genomic_DNA"/>
</dbReference>
<protein>
    <submittedName>
        <fullName evidence="10">TonB-linked outer membrane protein, SusC/RagA family</fullName>
    </submittedName>
</protein>
<dbReference type="GO" id="GO:0009279">
    <property type="term" value="C:cell outer membrane"/>
    <property type="evidence" value="ECO:0007669"/>
    <property type="project" value="UniProtKB-SubCell"/>
</dbReference>
<evidence type="ECO:0000256" key="8">
    <source>
        <dbReference type="SAM" id="SignalP"/>
    </source>
</evidence>
<evidence type="ECO:0000256" key="5">
    <source>
        <dbReference type="ARBA" id="ARBA00023136"/>
    </source>
</evidence>
<evidence type="ECO:0000256" key="3">
    <source>
        <dbReference type="ARBA" id="ARBA00022452"/>
    </source>
</evidence>
<feature type="chain" id="PRO_5012636093" evidence="8">
    <location>
        <begin position="20"/>
        <end position="1022"/>
    </location>
</feature>
<dbReference type="Gene3D" id="2.170.130.10">
    <property type="entry name" value="TonB-dependent receptor, plug domain"/>
    <property type="match status" value="1"/>
</dbReference>
<dbReference type="InterPro" id="IPR008969">
    <property type="entry name" value="CarboxyPept-like_regulatory"/>
</dbReference>
<evidence type="ECO:0000256" key="6">
    <source>
        <dbReference type="ARBA" id="ARBA00023237"/>
    </source>
</evidence>
<dbReference type="InterPro" id="IPR023997">
    <property type="entry name" value="TonB-dep_OMP_SusC/RagA_CS"/>
</dbReference>
<dbReference type="FunFam" id="2.60.40.1120:FF:000003">
    <property type="entry name" value="Outer membrane protein Omp121"/>
    <property type="match status" value="1"/>
</dbReference>
<keyword evidence="3 7" id="KW-1134">Transmembrane beta strand</keyword>
<keyword evidence="5 7" id="KW-0472">Membrane</keyword>
<dbReference type="Gene3D" id="2.40.170.20">
    <property type="entry name" value="TonB-dependent receptor, beta-barrel domain"/>
    <property type="match status" value="1"/>
</dbReference>
<comment type="similarity">
    <text evidence="7">Belongs to the TonB-dependent receptor family.</text>
</comment>
<keyword evidence="6 7" id="KW-0998">Cell outer membrane</keyword>
<feature type="domain" description="TonB-dependent receptor plug" evidence="9">
    <location>
        <begin position="115"/>
        <end position="221"/>
    </location>
</feature>
<keyword evidence="11" id="KW-1185">Reference proteome</keyword>
<proteinExistence type="inferred from homology"/>
<accession>A0A1M7Q1S8</accession>
<keyword evidence="2 7" id="KW-0813">Transport</keyword>
<keyword evidence="8" id="KW-0732">Signal</keyword>
<sequence>MKKRLLVLFLALFSIQVMAQERTVTGTVTDADADSPLPGVSILIKGTNTGTITDIDGQYSISVPDAQSILVFSYLGYAPQERVVGNNSEVNVALSSELEALSEVVVTAFGLEREKKALTYTVQDVSTQELSEARELNVMNSLSGKVAGLSINRSGSGVGGSTRVVLRGNRSISGDSQPLYIVDGVPANGIENLNPDDIESINVLKGPNAAALYGSRANNGAIVVNTKRGREGGFQVSVNTSYMFDQPLILANFQNIYGQGSNGNYAPGSEFSWGPRMDGSSVAHWSPDPNRPRDTYSFLPQPDNINDFYQTGHNLATTLAITGGNERNQTYFSYTYTDAAGVVPGNELGRHSINLRLTNKLTDKLTLDSKVNYIRQDIDNQLAQGENFSNPNRHIMRLPRNITTEDISDFEFINQNGLLRQNYFNPGSNGGANPYWTINRNLRKNTSDRVVAFTSLSYQLAEGLTVLGRAALDRSFGTSEEKLYNDSYIIAQNGRYSIGQSENMEINTDFLISYEKTLSQDWYFNINAGGNSRINRNSSLNSNTGQNMVVPNFFALTNTQQVVSTHGVGAPKDVNSLYSFAQLAWKNAVFLDITARNDWSSTLPKDNWSFFYPSVGLNAVISDLMVFPEWFTFAKVRGSFAEVGNDTSPYQLQRTAAFAAGGLGGYLSLSTTLPNENLLPETTQSIELGGDFRFLDNRLGVDFTYYKTNSFNQLFTVALPVGSGASSFFTNGGDVQNEGIEVVLNLTPVRRADFNWNITANFARNISMVNEINDQRPSIVVGSDFLRQFRVEEGKMFGEVYSRGYLRDDQGRVIVGENGVPRTTPGFTVRVANYNPIWLGGIQNSFNYKNFRANFTIDFRQGGSIASLTNAIIYADGMTEETLQGREGGLIFGENFMEHETAVRETEDGTFVPNDIETTAELFWVNMGGRNAPIGEVFSYSATNVRLREAVIGYTIPAAKLEGLPINSVNVNFVARNLFFFLNEAKNIDPDVTVGTAASAQGFDSFGPPTARSFGFNVNLGF</sequence>
<evidence type="ECO:0000313" key="10">
    <source>
        <dbReference type="EMBL" id="SHN24164.1"/>
    </source>
</evidence>
<dbReference type="InterPro" id="IPR037066">
    <property type="entry name" value="Plug_dom_sf"/>
</dbReference>
<name>A0A1M7Q1S8_9BACT</name>
<evidence type="ECO:0000256" key="1">
    <source>
        <dbReference type="ARBA" id="ARBA00004571"/>
    </source>
</evidence>
<dbReference type="Pfam" id="PF13715">
    <property type="entry name" value="CarbopepD_reg_2"/>
    <property type="match status" value="1"/>
</dbReference>
<dbReference type="STRING" id="388280.SAMN04488057_11332"/>
<keyword evidence="4 7" id="KW-0812">Transmembrane</keyword>
<evidence type="ECO:0000256" key="7">
    <source>
        <dbReference type="PROSITE-ProRule" id="PRU01360"/>
    </source>
</evidence>
<feature type="signal peptide" evidence="8">
    <location>
        <begin position="1"/>
        <end position="19"/>
    </location>
</feature>
<dbReference type="Pfam" id="PF07715">
    <property type="entry name" value="Plug"/>
    <property type="match status" value="1"/>
</dbReference>
<dbReference type="SUPFAM" id="SSF49464">
    <property type="entry name" value="Carboxypeptidase regulatory domain-like"/>
    <property type="match status" value="1"/>
</dbReference>
<dbReference type="NCBIfam" id="TIGR04056">
    <property type="entry name" value="OMP_RagA_SusC"/>
    <property type="match status" value="1"/>
</dbReference>